<dbReference type="InterPro" id="IPR036976">
    <property type="entry name" value="RimM_N_sf"/>
</dbReference>
<name>A0ABZ3IK92_9FIRM</name>
<dbReference type="Proteomes" id="UP000216752">
    <property type="component" value="Chromosome"/>
</dbReference>
<dbReference type="SUPFAM" id="SSF50447">
    <property type="entry name" value="Translation proteins"/>
    <property type="match status" value="1"/>
</dbReference>
<keyword evidence="4 5" id="KW-0143">Chaperone</keyword>
<dbReference type="Gene3D" id="2.40.30.60">
    <property type="entry name" value="RimM"/>
    <property type="match status" value="1"/>
</dbReference>
<dbReference type="PANTHER" id="PTHR33692">
    <property type="entry name" value="RIBOSOME MATURATION FACTOR RIMM"/>
    <property type="match status" value="1"/>
</dbReference>
<feature type="domain" description="Ribosome maturation factor RimM PRC barrel" evidence="7">
    <location>
        <begin position="109"/>
        <end position="176"/>
    </location>
</feature>
<keyword evidence="1 5" id="KW-0963">Cytoplasm</keyword>
<dbReference type="InterPro" id="IPR009000">
    <property type="entry name" value="Transl_B-barrel_sf"/>
</dbReference>
<dbReference type="HAMAP" id="MF_00014">
    <property type="entry name" value="Ribosome_mat_RimM"/>
    <property type="match status" value="1"/>
</dbReference>
<protein>
    <recommendedName>
        <fullName evidence="5">Ribosome maturation factor RimM</fullName>
    </recommendedName>
</protein>
<accession>A0ABZ3IK92</accession>
<sequence>MAKSLLFVANMPKTELITIGKIVAPHGVRGDVRIVPLTDFPDRFYDLNDVFVDDVGELKLESARQHKKFILLKFAKLDSINDIEHLRGKLIKIRREDVVKLPEGRYYIFDIIGLNVFSEDGNLLGTITDVLQPGSNDVYVVKQQDKGELLIPAIKDVVKKIDILGKQMIVKLQEEMD</sequence>
<dbReference type="Gene3D" id="2.30.30.240">
    <property type="entry name" value="PRC-barrel domain"/>
    <property type="match status" value="1"/>
</dbReference>
<comment type="domain">
    <text evidence="5">The PRC barrel domain binds ribosomal protein uS19.</text>
</comment>
<comment type="subunit">
    <text evidence="5">Binds ribosomal protein uS19.</text>
</comment>
<dbReference type="Pfam" id="PF01782">
    <property type="entry name" value="RimM"/>
    <property type="match status" value="1"/>
</dbReference>
<evidence type="ECO:0000256" key="3">
    <source>
        <dbReference type="ARBA" id="ARBA00022552"/>
    </source>
</evidence>
<dbReference type="EMBL" id="CP155573">
    <property type="protein sequence ID" value="XFO66079.1"/>
    <property type="molecule type" value="Genomic_DNA"/>
</dbReference>
<dbReference type="InterPro" id="IPR011033">
    <property type="entry name" value="PRC_barrel-like_sf"/>
</dbReference>
<evidence type="ECO:0000259" key="7">
    <source>
        <dbReference type="Pfam" id="PF24986"/>
    </source>
</evidence>
<dbReference type="InterPro" id="IPR011961">
    <property type="entry name" value="RimM"/>
</dbReference>
<evidence type="ECO:0000313" key="9">
    <source>
        <dbReference type="Proteomes" id="UP000216752"/>
    </source>
</evidence>
<evidence type="ECO:0000259" key="6">
    <source>
        <dbReference type="Pfam" id="PF01782"/>
    </source>
</evidence>
<evidence type="ECO:0000256" key="2">
    <source>
        <dbReference type="ARBA" id="ARBA00022517"/>
    </source>
</evidence>
<comment type="function">
    <text evidence="5">An accessory protein needed during the final step in the assembly of 30S ribosomal subunit, possibly for assembly of the head region. Essential for efficient processing of 16S rRNA. May be needed both before and after RbfA during the maturation of 16S rRNA. It has affinity for free ribosomal 30S subunits but not for 70S ribosomes.</text>
</comment>
<evidence type="ECO:0000313" key="8">
    <source>
        <dbReference type="EMBL" id="XFO66079.1"/>
    </source>
</evidence>
<feature type="domain" description="RimM N-terminal" evidence="6">
    <location>
        <begin position="18"/>
        <end position="97"/>
    </location>
</feature>
<organism evidence="8 9">
    <name type="scientific">Sporomusa silvacetica DSM 10669</name>
    <dbReference type="NCBI Taxonomy" id="1123289"/>
    <lineage>
        <taxon>Bacteria</taxon>
        <taxon>Bacillati</taxon>
        <taxon>Bacillota</taxon>
        <taxon>Negativicutes</taxon>
        <taxon>Selenomonadales</taxon>
        <taxon>Sporomusaceae</taxon>
        <taxon>Sporomusa</taxon>
    </lineage>
</organism>
<dbReference type="InterPro" id="IPR002676">
    <property type="entry name" value="RimM_N"/>
</dbReference>
<dbReference type="SUPFAM" id="SSF50346">
    <property type="entry name" value="PRC-barrel domain"/>
    <property type="match status" value="1"/>
</dbReference>
<dbReference type="PANTHER" id="PTHR33692:SF1">
    <property type="entry name" value="RIBOSOME MATURATION FACTOR RIMM"/>
    <property type="match status" value="1"/>
</dbReference>
<evidence type="ECO:0000256" key="1">
    <source>
        <dbReference type="ARBA" id="ARBA00022490"/>
    </source>
</evidence>
<comment type="subcellular location">
    <subcellularLocation>
        <location evidence="5">Cytoplasm</location>
    </subcellularLocation>
</comment>
<evidence type="ECO:0000256" key="5">
    <source>
        <dbReference type="HAMAP-Rule" id="MF_00014"/>
    </source>
</evidence>
<reference evidence="8" key="1">
    <citation type="submission" date="2024-05" db="EMBL/GenBank/DDBJ databases">
        <title>Isolation and characterization of Sporomusa carbonis sp. nov., a carboxydotrophic hydrogenogen in the genus of Sporomusa isolated from a charcoal burning pile.</title>
        <authorList>
            <person name="Boeer T."/>
            <person name="Rosenbaum F."/>
            <person name="Eysell L."/>
            <person name="Mueller V."/>
            <person name="Daniel R."/>
            <person name="Poehlein A."/>
        </authorList>
    </citation>
    <scope>NUCLEOTIDE SEQUENCE [LARGE SCALE GENOMIC DNA]</scope>
    <source>
        <strain evidence="8">DSM 10669</strain>
    </source>
</reference>
<dbReference type="NCBIfam" id="TIGR02273">
    <property type="entry name" value="16S_RimM"/>
    <property type="match status" value="1"/>
</dbReference>
<keyword evidence="9" id="KW-1185">Reference proteome</keyword>
<gene>
    <name evidence="5 8" type="primary">rimM</name>
    <name evidence="8" type="ORF">SPSIL_022290</name>
</gene>
<proteinExistence type="inferred from homology"/>
<dbReference type="InterPro" id="IPR056792">
    <property type="entry name" value="PRC_RimM"/>
</dbReference>
<evidence type="ECO:0000256" key="4">
    <source>
        <dbReference type="ARBA" id="ARBA00023186"/>
    </source>
</evidence>
<dbReference type="Pfam" id="PF24986">
    <property type="entry name" value="PRC_RimM"/>
    <property type="match status" value="1"/>
</dbReference>
<keyword evidence="3 5" id="KW-0698">rRNA processing</keyword>
<comment type="similarity">
    <text evidence="5">Belongs to the RimM family.</text>
</comment>
<keyword evidence="2 5" id="KW-0690">Ribosome biogenesis</keyword>